<protein>
    <submittedName>
        <fullName evidence="2">Hermansky-Pudlak syndrome 4 protein</fullName>
    </submittedName>
    <submittedName>
        <fullName evidence="4">Uncharacterized protein LOC112686576</fullName>
    </submittedName>
</protein>
<evidence type="ECO:0000313" key="2">
    <source>
        <dbReference type="EMBL" id="MBY76028.1"/>
    </source>
</evidence>
<dbReference type="AlphaFoldDB" id="A0A2S2QE63"/>
<dbReference type="InterPro" id="IPR026091">
    <property type="entry name" value="HPS4"/>
</dbReference>
<dbReference type="GO" id="GO:0005765">
    <property type="term" value="C:lysosomal membrane"/>
    <property type="evidence" value="ECO:0007669"/>
    <property type="project" value="TreeGrafter"/>
</dbReference>
<dbReference type="GO" id="GO:0016192">
    <property type="term" value="P:vesicle-mediated transport"/>
    <property type="evidence" value="ECO:0007669"/>
    <property type="project" value="InterPro"/>
</dbReference>
<dbReference type="GO" id="GO:0031267">
    <property type="term" value="F:small GTPase binding"/>
    <property type="evidence" value="ECO:0007669"/>
    <property type="project" value="TreeGrafter"/>
</dbReference>
<name>A0A2S2QE63_9HEMI</name>
<dbReference type="Proteomes" id="UP000694846">
    <property type="component" value="Unplaced"/>
</dbReference>
<dbReference type="GO" id="GO:0006605">
    <property type="term" value="P:protein targeting"/>
    <property type="evidence" value="ECO:0007669"/>
    <property type="project" value="TreeGrafter"/>
</dbReference>
<dbReference type="InterPro" id="IPR043987">
    <property type="entry name" value="CCZ1/INTU/HSP4_longin_1"/>
</dbReference>
<dbReference type="PANTHER" id="PTHR14407">
    <property type="entry name" value="HERMANSKY-PUDLAK SYNDROME 4 PROTEIN LIGHT-EAR PROTEIN-RELATED"/>
    <property type="match status" value="1"/>
</dbReference>
<dbReference type="EMBL" id="GGMS01006825">
    <property type="protein sequence ID" value="MBY76028.1"/>
    <property type="molecule type" value="Transcribed_RNA"/>
</dbReference>
<dbReference type="OrthoDB" id="16754at2759"/>
<evidence type="ECO:0000259" key="1">
    <source>
        <dbReference type="Pfam" id="PF19031"/>
    </source>
</evidence>
<sequence>MSRELLIVFIYDPRFCTTESDDPQNSILYFHPPWVSSSQKLALSGQLMGIVKFSSSAFTAPTVLALKSGKFAFRQFGSSTLCVGTDRNIPDSILQHRANTLHNILVTFHYNITEISDQKILTEKLNITISSYLSLLQVSSNIFGTTTVLKFPKSGGSILLESMQILESMQEKNKVLGGMLLHKNKIVVTQFGFELTKLIQLTNPFCNKIPAESVKGNFHLPLGTQLLYIFVDREQVLQIRKTASSLKQSVKKASRFRQKNKMSDKLVCCTKNDKNSDTKNIFTVEEEDTPDSNSESICSMPDIVKEFIIKTEKKSDKLNAGNCSSLKTSLNEMPNFTKLVTLRKDITRYQSLRSLPKTNEEEIKKKEKYRTLCDPSFPLLRDDDYAVSKALYDKQLSQHYTELDLKVQMEKEKLVKSKKPVRPTSIPLNLQTLDRKPVLKEDIMTPLMAKLSMTEPYPFATSTENMCRTPSTNFQPQTNAASHQKLLLFVAGFQNTSLMVLLEKEAENDADLIHLLWNLCINNLGDLEHSINNTITNVPDTYSLQGADETYGYMVMDTADAGMIDKHGNWLGSQTILATSIHDTFQKNPSILDIIVRNDDNIVYGNKCGSRELFYEQSGNIVSGLPTPSDIMGVVSTTAKRRLQRDHGIIIL</sequence>
<dbReference type="GO" id="GO:0031085">
    <property type="term" value="C:BLOC-3 complex"/>
    <property type="evidence" value="ECO:0007669"/>
    <property type="project" value="TreeGrafter"/>
</dbReference>
<dbReference type="PANTHER" id="PTHR14407:SF9">
    <property type="entry name" value="BLOC-3 COMPLEX MEMBER HPS4"/>
    <property type="match status" value="1"/>
</dbReference>
<proteinExistence type="predicted"/>
<evidence type="ECO:0000313" key="3">
    <source>
        <dbReference type="Proteomes" id="UP000694846"/>
    </source>
</evidence>
<dbReference type="Pfam" id="PF19031">
    <property type="entry name" value="Intu_longin_1"/>
    <property type="match status" value="1"/>
</dbReference>
<organism evidence="2">
    <name type="scientific">Sipha flava</name>
    <name type="common">yellow sugarcane aphid</name>
    <dbReference type="NCBI Taxonomy" id="143950"/>
    <lineage>
        <taxon>Eukaryota</taxon>
        <taxon>Metazoa</taxon>
        <taxon>Ecdysozoa</taxon>
        <taxon>Arthropoda</taxon>
        <taxon>Hexapoda</taxon>
        <taxon>Insecta</taxon>
        <taxon>Pterygota</taxon>
        <taxon>Neoptera</taxon>
        <taxon>Paraneoptera</taxon>
        <taxon>Hemiptera</taxon>
        <taxon>Sternorrhyncha</taxon>
        <taxon>Aphidomorpha</taxon>
        <taxon>Aphidoidea</taxon>
        <taxon>Aphididae</taxon>
        <taxon>Sipha</taxon>
    </lineage>
</organism>
<keyword evidence="3" id="KW-1185">Reference proteome</keyword>
<evidence type="ECO:0000313" key="4">
    <source>
        <dbReference type="RefSeq" id="XP_025414718.1"/>
    </source>
</evidence>
<dbReference type="RefSeq" id="XP_025414718.1">
    <property type="nucleotide sequence ID" value="XM_025558933.1"/>
</dbReference>
<dbReference type="GO" id="GO:0031410">
    <property type="term" value="C:cytoplasmic vesicle"/>
    <property type="evidence" value="ECO:0007669"/>
    <property type="project" value="TreeGrafter"/>
</dbReference>
<reference evidence="4" key="2">
    <citation type="submission" date="2025-04" db="UniProtKB">
        <authorList>
            <consortium name="RefSeq"/>
        </authorList>
    </citation>
    <scope>IDENTIFICATION</scope>
    <source>
        <tissue evidence="4">Whole body</tissue>
    </source>
</reference>
<feature type="domain" description="CCZ1/INTU/HSP4 first Longin" evidence="1">
    <location>
        <begin position="6"/>
        <end position="107"/>
    </location>
</feature>
<accession>A0A2S2QE63</accession>
<reference evidence="2" key="1">
    <citation type="submission" date="2018-04" db="EMBL/GenBank/DDBJ databases">
        <title>Transcriptome assembly of Sipha flava.</title>
        <authorList>
            <person name="Scully E.D."/>
            <person name="Geib S.M."/>
            <person name="Palmer N.A."/>
            <person name="Koch K."/>
            <person name="Bradshaw J."/>
            <person name="Heng-Moss T."/>
            <person name="Sarath G."/>
        </authorList>
    </citation>
    <scope>NUCLEOTIDE SEQUENCE</scope>
</reference>
<dbReference type="GO" id="GO:0005085">
    <property type="term" value="F:guanyl-nucleotide exchange factor activity"/>
    <property type="evidence" value="ECO:0007669"/>
    <property type="project" value="TreeGrafter"/>
</dbReference>
<gene>
    <name evidence="2" type="primary">HPS4</name>
    <name evidence="4" type="synonym">LOC112686576</name>
    <name evidence="2" type="ORF">g.128163</name>
</gene>